<dbReference type="Proteomes" id="UP001501666">
    <property type="component" value="Unassembled WGS sequence"/>
</dbReference>
<accession>A0ABP6FTY7</accession>
<reference evidence="2" key="1">
    <citation type="journal article" date="2019" name="Int. J. Syst. Evol. Microbiol.">
        <title>The Global Catalogue of Microorganisms (GCM) 10K type strain sequencing project: providing services to taxonomists for standard genome sequencing and annotation.</title>
        <authorList>
            <consortium name="The Broad Institute Genomics Platform"/>
            <consortium name="The Broad Institute Genome Sequencing Center for Infectious Disease"/>
            <person name="Wu L."/>
            <person name="Ma J."/>
        </authorList>
    </citation>
    <scope>NUCLEOTIDE SEQUENCE [LARGE SCALE GENOMIC DNA]</scope>
    <source>
        <strain evidence="2">JCM 6835</strain>
    </source>
</reference>
<name>A0ABP6FTY7_9ACTN</name>
<protein>
    <submittedName>
        <fullName evidence="1">Uncharacterized protein</fullName>
    </submittedName>
</protein>
<proteinExistence type="predicted"/>
<gene>
    <name evidence="1" type="ORF">GCM10010412_098080</name>
</gene>
<organism evidence="1 2">
    <name type="scientific">Nonomuraea recticatena</name>
    <dbReference type="NCBI Taxonomy" id="46178"/>
    <lineage>
        <taxon>Bacteria</taxon>
        <taxon>Bacillati</taxon>
        <taxon>Actinomycetota</taxon>
        <taxon>Actinomycetes</taxon>
        <taxon>Streptosporangiales</taxon>
        <taxon>Streptosporangiaceae</taxon>
        <taxon>Nonomuraea</taxon>
    </lineage>
</organism>
<sequence length="313" mass="34309">MAQPPRSLQIITRLVDGQICAYDLASPSRGVLTPSAVFVPRPGDDVIEHAASVDLGWVVYTTLNAVVCVTSSGDERWRAAFEPFSDERHGHRPGCVLSLDGRTVWIYRPDAMAGRDLLDQWVVLDAESGVVMAQSDLETSGHGGQQYLHPTDEHVLLDIGEGQDGSIIYRATVVDGQLAPVRYPWVDRVLIDLAPDGQQFMTVDHGQADVAFHGYPAGEVTAALRAEDFGHDPDEVFLEWSGGYLDLEVAVVTLVGEDEDGEEWFRHYRINVPAGRVEAELVSNAEHAYDLQLPGDGTWLTTDPSGHPVRWSA</sequence>
<evidence type="ECO:0000313" key="2">
    <source>
        <dbReference type="Proteomes" id="UP001501666"/>
    </source>
</evidence>
<dbReference type="EMBL" id="BAAATE010000062">
    <property type="protein sequence ID" value="GAA2700759.1"/>
    <property type="molecule type" value="Genomic_DNA"/>
</dbReference>
<evidence type="ECO:0000313" key="1">
    <source>
        <dbReference type="EMBL" id="GAA2700759.1"/>
    </source>
</evidence>
<keyword evidence="2" id="KW-1185">Reference proteome</keyword>
<comment type="caution">
    <text evidence="1">The sequence shown here is derived from an EMBL/GenBank/DDBJ whole genome shotgun (WGS) entry which is preliminary data.</text>
</comment>